<feature type="compositionally biased region" description="Basic and acidic residues" evidence="1">
    <location>
        <begin position="433"/>
        <end position="448"/>
    </location>
</feature>
<feature type="compositionally biased region" description="Acidic residues" evidence="1">
    <location>
        <begin position="13"/>
        <end position="26"/>
    </location>
</feature>
<keyword evidence="3" id="KW-1185">Reference proteome</keyword>
<feature type="compositionally biased region" description="Acidic residues" evidence="1">
    <location>
        <begin position="539"/>
        <end position="555"/>
    </location>
</feature>
<reference evidence="2" key="1">
    <citation type="submission" date="2020-06" db="EMBL/GenBank/DDBJ databases">
        <authorList>
            <consortium name="Plant Systems Biology data submission"/>
        </authorList>
    </citation>
    <scope>NUCLEOTIDE SEQUENCE</scope>
    <source>
        <strain evidence="2">D6</strain>
    </source>
</reference>
<feature type="compositionally biased region" description="Polar residues" evidence="1">
    <location>
        <begin position="589"/>
        <end position="601"/>
    </location>
</feature>
<dbReference type="EMBL" id="CAICTM010000960">
    <property type="protein sequence ID" value="CAB9518772.1"/>
    <property type="molecule type" value="Genomic_DNA"/>
</dbReference>
<name>A0A9N8HN56_9STRA</name>
<feature type="region of interest" description="Disordered" evidence="1">
    <location>
        <begin position="1"/>
        <end position="35"/>
    </location>
</feature>
<feature type="compositionally biased region" description="Basic residues" evidence="1">
    <location>
        <begin position="132"/>
        <end position="147"/>
    </location>
</feature>
<feature type="compositionally biased region" description="Basic and acidic residues" evidence="1">
    <location>
        <begin position="556"/>
        <end position="566"/>
    </location>
</feature>
<sequence>MDDEESDHINSEDSFEEVQEDGDDPGDVVYTSGEEEDYGVYEEPLGWKPEGPDAVYLSKLLLKPNEVDPNNFKTCVDKGRIVQWLANKKYLRRNLRRNFQSTATFAQAVGILNQAGLRPEGLPGYNPDMATVKKKKTSTKKTAKKTRTAPVVGGGGGDAPAEAAAAAVPLACPPGETMVTSRVVTCDKFMAPTMLLRIFTSDDMDSKYRTKRKRASLLLILVSGMRPEDVRVIQKHVNCGGHCGSQFLVKWRIPKELRQADFVMARNAIMDSEFCNDLEEFMNDVTGGWQEHPVDLGFQTEGFFRDKHFRKAEPEAVHWRWSTPPIQGANGRFQAACVYVTTFEVAHQADEDRYDDLDDYSLEQMTLSDVEYLRRNRGGRFQPAPPPPPPPLVPRPRRSHSNNGHSARAASRTPPRTNRKPKLPLHHTPPRGQPKEDELQRRRREYQEWLKQGGQAAAASKPKAKPAPKAPSLKTPPRRGTPTRPGKPYRTPPAVHKEREDPIQMEVDDLPKTSFEEENSGRYYNKRPFGGVNVKFGEVEDVYSEEEVDDEEEEEPVRTPKRNRDRDDEDDDPYAPPQKQQQEQQTTTSNNCGGKGTTNNELWMAPVVAER</sequence>
<accession>A0A9N8HN56</accession>
<feature type="region of interest" description="Disordered" evidence="1">
    <location>
        <begin position="377"/>
        <end position="611"/>
    </location>
</feature>
<feature type="compositionally biased region" description="Pro residues" evidence="1">
    <location>
        <begin position="383"/>
        <end position="394"/>
    </location>
</feature>
<evidence type="ECO:0000256" key="1">
    <source>
        <dbReference type="SAM" id="MobiDB-lite"/>
    </source>
</evidence>
<feature type="compositionally biased region" description="Basic residues" evidence="1">
    <location>
        <begin position="417"/>
        <end position="429"/>
    </location>
</feature>
<feature type="compositionally biased region" description="Low complexity" evidence="1">
    <location>
        <begin position="478"/>
        <end position="493"/>
    </location>
</feature>
<comment type="caution">
    <text evidence="2">The sequence shown here is derived from an EMBL/GenBank/DDBJ whole genome shotgun (WGS) entry which is preliminary data.</text>
</comment>
<protein>
    <submittedName>
        <fullName evidence="2">Uncharacterized protein</fullName>
    </submittedName>
</protein>
<dbReference type="AlphaFoldDB" id="A0A9N8HN56"/>
<feature type="region of interest" description="Disordered" evidence="1">
    <location>
        <begin position="122"/>
        <end position="156"/>
    </location>
</feature>
<feature type="compositionally biased region" description="Low complexity" evidence="1">
    <location>
        <begin position="578"/>
        <end position="588"/>
    </location>
</feature>
<dbReference type="Proteomes" id="UP001153069">
    <property type="component" value="Unassembled WGS sequence"/>
</dbReference>
<organism evidence="2 3">
    <name type="scientific">Seminavis robusta</name>
    <dbReference type="NCBI Taxonomy" id="568900"/>
    <lineage>
        <taxon>Eukaryota</taxon>
        <taxon>Sar</taxon>
        <taxon>Stramenopiles</taxon>
        <taxon>Ochrophyta</taxon>
        <taxon>Bacillariophyta</taxon>
        <taxon>Bacillariophyceae</taxon>
        <taxon>Bacillariophycidae</taxon>
        <taxon>Naviculales</taxon>
        <taxon>Naviculaceae</taxon>
        <taxon>Seminavis</taxon>
    </lineage>
</organism>
<proteinExistence type="predicted"/>
<gene>
    <name evidence="2" type="ORF">SEMRO_962_G225170.1</name>
</gene>
<evidence type="ECO:0000313" key="2">
    <source>
        <dbReference type="EMBL" id="CAB9518772.1"/>
    </source>
</evidence>
<evidence type="ECO:0000313" key="3">
    <source>
        <dbReference type="Proteomes" id="UP001153069"/>
    </source>
</evidence>